<gene>
    <name evidence="3" type="ORF">GCM10008023_23000</name>
</gene>
<protein>
    <submittedName>
        <fullName evidence="3">Photosynthetic complex assembly protein</fullName>
    </submittedName>
</protein>
<evidence type="ECO:0000313" key="4">
    <source>
        <dbReference type="Proteomes" id="UP000652430"/>
    </source>
</evidence>
<name>A0ABQ3LJ75_9SPHN</name>
<sequence length="216" mass="22654">MTEHDYEPIPGLPGLLPPGERIVWQGAPDWRALARRAYHTRAVTAYFGVLGAWAVIAAVARGIHGPGDLSGVALTAMFGIVAVGLLRALAWGAARTTLYTLTNRRVVLRIGVAFPKCINLPLAVIGTVGLAVQGDRSGDIPLALVGERRLGYLALWPHARPWHVAAAQPMLRALPDAAQVASLIARACLEVQPGGQVAVPVTSAAQGHGLRQAVAA</sequence>
<comment type="caution">
    <text evidence="3">The sequence shown here is derived from an EMBL/GenBank/DDBJ whole genome shotgun (WGS) entry which is preliminary data.</text>
</comment>
<evidence type="ECO:0000256" key="1">
    <source>
        <dbReference type="SAM" id="Phobius"/>
    </source>
</evidence>
<dbReference type="EMBL" id="BNAQ01000003">
    <property type="protein sequence ID" value="GHH17920.1"/>
    <property type="molecule type" value="Genomic_DNA"/>
</dbReference>
<feature type="transmembrane region" description="Helical" evidence="1">
    <location>
        <begin position="106"/>
        <end position="132"/>
    </location>
</feature>
<evidence type="ECO:0000259" key="2">
    <source>
        <dbReference type="Pfam" id="PF03703"/>
    </source>
</evidence>
<dbReference type="InterPro" id="IPR005182">
    <property type="entry name" value="YdbS-like_PH"/>
</dbReference>
<dbReference type="InterPro" id="IPR054839">
    <property type="entry name" value="puhB_PGC"/>
</dbReference>
<feature type="transmembrane region" description="Helical" evidence="1">
    <location>
        <begin position="69"/>
        <end position="94"/>
    </location>
</feature>
<keyword evidence="1" id="KW-1133">Transmembrane helix</keyword>
<dbReference type="Pfam" id="PF03703">
    <property type="entry name" value="bPH_2"/>
    <property type="match status" value="1"/>
</dbReference>
<accession>A0ABQ3LJ75</accession>
<reference evidence="4" key="1">
    <citation type="journal article" date="2019" name="Int. J. Syst. Evol. Microbiol.">
        <title>The Global Catalogue of Microorganisms (GCM) 10K type strain sequencing project: providing services to taxonomists for standard genome sequencing and annotation.</title>
        <authorList>
            <consortium name="The Broad Institute Genomics Platform"/>
            <consortium name="The Broad Institute Genome Sequencing Center for Infectious Disease"/>
            <person name="Wu L."/>
            <person name="Ma J."/>
        </authorList>
    </citation>
    <scope>NUCLEOTIDE SEQUENCE [LARGE SCALE GENOMIC DNA]</scope>
    <source>
        <strain evidence="4">CGMCC 1.8957</strain>
    </source>
</reference>
<dbReference type="RefSeq" id="WP_189676388.1">
    <property type="nucleotide sequence ID" value="NZ_BNAQ01000003.1"/>
</dbReference>
<evidence type="ECO:0000313" key="3">
    <source>
        <dbReference type="EMBL" id="GHH17920.1"/>
    </source>
</evidence>
<feature type="transmembrane region" description="Helical" evidence="1">
    <location>
        <begin position="43"/>
        <end position="63"/>
    </location>
</feature>
<organism evidence="3 4">
    <name type="scientific">Sphingomonas glacialis</name>
    <dbReference type="NCBI Taxonomy" id="658225"/>
    <lineage>
        <taxon>Bacteria</taxon>
        <taxon>Pseudomonadati</taxon>
        <taxon>Pseudomonadota</taxon>
        <taxon>Alphaproteobacteria</taxon>
        <taxon>Sphingomonadales</taxon>
        <taxon>Sphingomonadaceae</taxon>
        <taxon>Sphingomonas</taxon>
    </lineage>
</organism>
<keyword evidence="4" id="KW-1185">Reference proteome</keyword>
<proteinExistence type="predicted"/>
<keyword evidence="1" id="KW-0812">Transmembrane</keyword>
<keyword evidence="1" id="KW-0472">Membrane</keyword>
<dbReference type="NCBIfam" id="NF040894">
    <property type="entry name" value="puhB_PGC"/>
    <property type="match status" value="1"/>
</dbReference>
<dbReference type="Proteomes" id="UP000652430">
    <property type="component" value="Unassembled WGS sequence"/>
</dbReference>
<feature type="domain" description="YdbS-like PH" evidence="2">
    <location>
        <begin position="95"/>
        <end position="183"/>
    </location>
</feature>